<accession>A0A4C1V528</accession>
<feature type="region of interest" description="Disordered" evidence="1">
    <location>
        <begin position="1"/>
        <end position="41"/>
    </location>
</feature>
<dbReference type="EMBL" id="BGZK01000281">
    <property type="protein sequence ID" value="GBP33933.1"/>
    <property type="molecule type" value="Genomic_DNA"/>
</dbReference>
<feature type="region of interest" description="Disordered" evidence="1">
    <location>
        <begin position="133"/>
        <end position="173"/>
    </location>
</feature>
<comment type="caution">
    <text evidence="2">The sequence shown here is derived from an EMBL/GenBank/DDBJ whole genome shotgun (WGS) entry which is preliminary data.</text>
</comment>
<feature type="compositionally biased region" description="Basic and acidic residues" evidence="1">
    <location>
        <begin position="161"/>
        <end position="173"/>
    </location>
</feature>
<name>A0A4C1V528_EUMVA</name>
<sequence>MRWVQPPRTTPTGEVEAAGGAAACAPGERGAGAGAPPASVMPAPARVARCRSESVTTVQSHDGGCIRRRLAVSVGALSEREGPTPLAAPGVASPRWPCPAPAAADVDDSRPGGDEKICVTSMCRACAVTVSNASDGGRGQSIGPVSDLGGSARRGAAAGRVTRDRCCPRKGNE</sequence>
<evidence type="ECO:0000256" key="1">
    <source>
        <dbReference type="SAM" id="MobiDB-lite"/>
    </source>
</evidence>
<reference evidence="2 3" key="1">
    <citation type="journal article" date="2019" name="Commun. Biol.">
        <title>The bagworm genome reveals a unique fibroin gene that provides high tensile strength.</title>
        <authorList>
            <person name="Kono N."/>
            <person name="Nakamura H."/>
            <person name="Ohtoshi R."/>
            <person name="Tomita M."/>
            <person name="Numata K."/>
            <person name="Arakawa K."/>
        </authorList>
    </citation>
    <scope>NUCLEOTIDE SEQUENCE [LARGE SCALE GENOMIC DNA]</scope>
</reference>
<gene>
    <name evidence="2" type="ORF">EVAR_23280_1</name>
</gene>
<keyword evidence="3" id="KW-1185">Reference proteome</keyword>
<organism evidence="2 3">
    <name type="scientific">Eumeta variegata</name>
    <name type="common">Bagworm moth</name>
    <name type="synonym">Eumeta japonica</name>
    <dbReference type="NCBI Taxonomy" id="151549"/>
    <lineage>
        <taxon>Eukaryota</taxon>
        <taxon>Metazoa</taxon>
        <taxon>Ecdysozoa</taxon>
        <taxon>Arthropoda</taxon>
        <taxon>Hexapoda</taxon>
        <taxon>Insecta</taxon>
        <taxon>Pterygota</taxon>
        <taxon>Neoptera</taxon>
        <taxon>Endopterygota</taxon>
        <taxon>Lepidoptera</taxon>
        <taxon>Glossata</taxon>
        <taxon>Ditrysia</taxon>
        <taxon>Tineoidea</taxon>
        <taxon>Psychidae</taxon>
        <taxon>Oiketicinae</taxon>
        <taxon>Eumeta</taxon>
    </lineage>
</organism>
<feature type="region of interest" description="Disordered" evidence="1">
    <location>
        <begin position="80"/>
        <end position="111"/>
    </location>
</feature>
<feature type="compositionally biased region" description="Low complexity" evidence="1">
    <location>
        <begin position="149"/>
        <end position="160"/>
    </location>
</feature>
<proteinExistence type="predicted"/>
<evidence type="ECO:0000313" key="3">
    <source>
        <dbReference type="Proteomes" id="UP000299102"/>
    </source>
</evidence>
<feature type="compositionally biased region" description="Low complexity" evidence="1">
    <location>
        <begin position="13"/>
        <end position="41"/>
    </location>
</feature>
<dbReference type="Proteomes" id="UP000299102">
    <property type="component" value="Unassembled WGS sequence"/>
</dbReference>
<protein>
    <submittedName>
        <fullName evidence="2">Uncharacterized protein</fullName>
    </submittedName>
</protein>
<evidence type="ECO:0000313" key="2">
    <source>
        <dbReference type="EMBL" id="GBP33933.1"/>
    </source>
</evidence>
<dbReference type="AlphaFoldDB" id="A0A4C1V528"/>